<organism evidence="6">
    <name type="scientific">marine sediment metagenome</name>
    <dbReference type="NCBI Taxonomy" id="412755"/>
    <lineage>
        <taxon>unclassified sequences</taxon>
        <taxon>metagenomes</taxon>
        <taxon>ecological metagenomes</taxon>
    </lineage>
</organism>
<dbReference type="Pfam" id="PF00496">
    <property type="entry name" value="SBP_bac_5"/>
    <property type="match status" value="1"/>
</dbReference>
<dbReference type="InterPro" id="IPR000914">
    <property type="entry name" value="SBP_5_dom"/>
</dbReference>
<evidence type="ECO:0000256" key="3">
    <source>
        <dbReference type="ARBA" id="ARBA00022729"/>
    </source>
</evidence>
<evidence type="ECO:0000256" key="1">
    <source>
        <dbReference type="ARBA" id="ARBA00005695"/>
    </source>
</evidence>
<keyword evidence="4" id="KW-0812">Transmembrane</keyword>
<dbReference type="GO" id="GO:0015833">
    <property type="term" value="P:peptide transport"/>
    <property type="evidence" value="ECO:0007669"/>
    <property type="project" value="TreeGrafter"/>
</dbReference>
<gene>
    <name evidence="6" type="ORF">LCGC14_1982930</name>
</gene>
<protein>
    <recommendedName>
        <fullName evidence="5">Solute-binding protein family 5 domain-containing protein</fullName>
    </recommendedName>
</protein>
<proteinExistence type="inferred from homology"/>
<evidence type="ECO:0000313" key="6">
    <source>
        <dbReference type="EMBL" id="KKL82621.1"/>
    </source>
</evidence>
<feature type="non-terminal residue" evidence="6">
    <location>
        <position position="1"/>
    </location>
</feature>
<keyword evidence="4" id="KW-1133">Transmembrane helix</keyword>
<dbReference type="GO" id="GO:1904680">
    <property type="term" value="F:peptide transmembrane transporter activity"/>
    <property type="evidence" value="ECO:0007669"/>
    <property type="project" value="TreeGrafter"/>
</dbReference>
<dbReference type="Gene3D" id="3.10.105.10">
    <property type="entry name" value="Dipeptide-binding Protein, Domain 3"/>
    <property type="match status" value="1"/>
</dbReference>
<dbReference type="SUPFAM" id="SSF53850">
    <property type="entry name" value="Periplasmic binding protein-like II"/>
    <property type="match status" value="1"/>
</dbReference>
<comment type="caution">
    <text evidence="6">The sequence shown here is derived from an EMBL/GenBank/DDBJ whole genome shotgun (WGS) entry which is preliminary data.</text>
</comment>
<keyword evidence="4" id="KW-0472">Membrane</keyword>
<dbReference type="EMBL" id="LAZR01022223">
    <property type="protein sequence ID" value="KKL82621.1"/>
    <property type="molecule type" value="Genomic_DNA"/>
</dbReference>
<feature type="domain" description="Solute-binding protein family 5" evidence="5">
    <location>
        <begin position="12"/>
        <end position="387"/>
    </location>
</feature>
<reference evidence="6" key="1">
    <citation type="journal article" date="2015" name="Nature">
        <title>Complex archaea that bridge the gap between prokaryotes and eukaryotes.</title>
        <authorList>
            <person name="Spang A."/>
            <person name="Saw J.H."/>
            <person name="Jorgensen S.L."/>
            <person name="Zaremba-Niedzwiedzka K."/>
            <person name="Martijn J."/>
            <person name="Lind A.E."/>
            <person name="van Eijk R."/>
            <person name="Schleper C."/>
            <person name="Guy L."/>
            <person name="Ettema T.J."/>
        </authorList>
    </citation>
    <scope>NUCLEOTIDE SEQUENCE</scope>
</reference>
<evidence type="ECO:0000259" key="5">
    <source>
        <dbReference type="Pfam" id="PF00496"/>
    </source>
</evidence>
<comment type="similarity">
    <text evidence="1">Belongs to the bacterial solute-binding protein 5 family.</text>
</comment>
<accession>A0A0F9FWJ4</accession>
<evidence type="ECO:0000256" key="2">
    <source>
        <dbReference type="ARBA" id="ARBA00022448"/>
    </source>
</evidence>
<keyword evidence="2" id="KW-0813">Transport</keyword>
<dbReference type="PANTHER" id="PTHR30290:SF9">
    <property type="entry name" value="OLIGOPEPTIDE-BINDING PROTEIN APPA"/>
    <property type="match status" value="1"/>
</dbReference>
<feature type="transmembrane region" description="Helical" evidence="4">
    <location>
        <begin position="617"/>
        <end position="638"/>
    </location>
</feature>
<keyword evidence="3" id="KW-0732">Signal</keyword>
<dbReference type="AlphaFoldDB" id="A0A0F9FWJ4"/>
<dbReference type="PANTHER" id="PTHR30290">
    <property type="entry name" value="PERIPLASMIC BINDING COMPONENT OF ABC TRANSPORTER"/>
    <property type="match status" value="1"/>
</dbReference>
<sequence>NGQGFVNRDGIKKVTITLREGVKFHDGSDWNATVAKWNFDRIQVATGNITGDTPNEANVMNARRNWWLPATKWGIYDTPGWNVSKFINTMPSYAEFGITQDNPLVSGFWGQYPRIKNVTIIDDQQSGGTFEINLNDWGIGFPGYMMYLSGMMSMDTYKDYFGTPIFGYGERTGFPQDSTFQHLIGTGPYKFVEFDTVLLEGGTMERFDEWWNATEQQDDGWHMVPEVGVSTFPQSQSGYDLRNTAMVTGDIDFAFDTNWEPLVYDDMIATPTVRYVERDYQAYGENLILNCIDETYIKAWSTFFVVNATDMGWAGWVADSDYNYTVGGINRAFRKALSFAYNYTSFIDIAKDGRAVRSGGYVGVDHEYHDDTIDIAETDLTIARQALLDDPFWGAVLAAKNLGITNTTQEWRNVAASGNPVYVLEHVWDTATMDVTNVLEESIKNLGMVLDDDPALQAIPTLYTTMTTYFSFPWFTFDSTPSRWYLQDVGALGWLEAYYASPGVYDSTVYGYKVADWIPGSLIFPSEAFYNMGFSYNSTFDRWISEAWFANETRAQELYSNMADWTQNYQYPFVYIAQDKIGHAISTEWDYSFKWGWFNFALVKHLGDSGVPPIPGFSVGILFAVSTFASIGIIYAIMRKKKLK</sequence>
<name>A0A0F9FWJ4_9ZZZZ</name>
<evidence type="ECO:0000256" key="4">
    <source>
        <dbReference type="SAM" id="Phobius"/>
    </source>
</evidence>
<dbReference type="Gene3D" id="3.40.190.10">
    <property type="entry name" value="Periplasmic binding protein-like II"/>
    <property type="match status" value="1"/>
</dbReference>
<dbReference type="InterPro" id="IPR039424">
    <property type="entry name" value="SBP_5"/>
</dbReference>